<accession>D8QW48</accession>
<dbReference type="AlphaFoldDB" id="D8QW48"/>
<sequence length="723" mass="78315">MADPSSLFDFDLALPLGGQDFHHRASSAGHRPSKSSSDSKDFDFKLCMSTPDLLQDPASSSSLRSTLISPADELFYKGKLLPLYMSERLHLSKNVGADLEKSKPPSSSDHSSIAVSCYLHRAGVDINMVLEEPSDESSRESSRNSREKDSSSSGGEEDSSSSSSGQAAVAKNSNTGGGESVSGRFRWSLLSLGGGGGGGQRRSSKVTAGGKNSSSFSTGCDQQGGGGGGSSVCKSCGQRQGKSMTEARDFSTWERKRFDTFSSSPHAGLHETRSRDKFFMPRHSTGAISSGGFDAPTNKPAAAYQSLLRAKEFWRKYLKPFISRTSQHHRSYIRPPEVPLPVDVACSSRSRLQSRMITMCKGRSLTASNPERAEEKVEKEDPTVREIEARSSHRERKDEEGKKGGSIAKDHGQVCFLQPTNCPVRFAVEPSPHYLAAAAFVAVPRRRSFLIFEGRRHLSYAVRNSESTLESTPVFKTQTAVMEESSASPALTLQKTTKYAFHVSKQIVGLVTSVLLRVELFIGPAQRQDDMGGTRLRATNVLLSGRERRIFKGSLLESMEISQAADTIGGGSTSLDHGLVSSSQRKSCLTLSPVKGRRRKHPKRRKRQGEHGSHCSVAVVPVESRSSSGSNRINLSNLVDAAAAPSDRFDGKAEKTKKKQHKLRALDIFMHRSSCCRSSSRKDLPAITEKSRRKCDVSLDSAALALKTLEQGTVATGGAAGSV</sequence>
<feature type="region of interest" description="Disordered" evidence="1">
    <location>
        <begin position="362"/>
        <end position="406"/>
    </location>
</feature>
<feature type="compositionally biased region" description="Basic and acidic residues" evidence="1">
    <location>
        <begin position="371"/>
        <end position="406"/>
    </location>
</feature>
<feature type="region of interest" description="Disordered" evidence="1">
    <location>
        <begin position="592"/>
        <end position="631"/>
    </location>
</feature>
<dbReference type="InParanoid" id="D8QW48"/>
<dbReference type="KEGG" id="smo:SELMODRAFT_404700"/>
<protein>
    <submittedName>
        <fullName evidence="2">Uncharacterized protein</fullName>
    </submittedName>
</protein>
<reference evidence="2 3" key="1">
    <citation type="journal article" date="2011" name="Science">
        <title>The Selaginella genome identifies genetic changes associated with the evolution of vascular plants.</title>
        <authorList>
            <person name="Banks J.A."/>
            <person name="Nishiyama T."/>
            <person name="Hasebe M."/>
            <person name="Bowman J.L."/>
            <person name="Gribskov M."/>
            <person name="dePamphilis C."/>
            <person name="Albert V.A."/>
            <person name="Aono N."/>
            <person name="Aoyama T."/>
            <person name="Ambrose B.A."/>
            <person name="Ashton N.W."/>
            <person name="Axtell M.J."/>
            <person name="Barker E."/>
            <person name="Barker M.S."/>
            <person name="Bennetzen J.L."/>
            <person name="Bonawitz N.D."/>
            <person name="Chapple C."/>
            <person name="Cheng C."/>
            <person name="Correa L.G."/>
            <person name="Dacre M."/>
            <person name="DeBarry J."/>
            <person name="Dreyer I."/>
            <person name="Elias M."/>
            <person name="Engstrom E.M."/>
            <person name="Estelle M."/>
            <person name="Feng L."/>
            <person name="Finet C."/>
            <person name="Floyd S.K."/>
            <person name="Frommer W.B."/>
            <person name="Fujita T."/>
            <person name="Gramzow L."/>
            <person name="Gutensohn M."/>
            <person name="Harholt J."/>
            <person name="Hattori M."/>
            <person name="Heyl A."/>
            <person name="Hirai T."/>
            <person name="Hiwatashi Y."/>
            <person name="Ishikawa M."/>
            <person name="Iwata M."/>
            <person name="Karol K.G."/>
            <person name="Koehler B."/>
            <person name="Kolukisaoglu U."/>
            <person name="Kubo M."/>
            <person name="Kurata T."/>
            <person name="Lalonde S."/>
            <person name="Li K."/>
            <person name="Li Y."/>
            <person name="Litt A."/>
            <person name="Lyons E."/>
            <person name="Manning G."/>
            <person name="Maruyama T."/>
            <person name="Michael T.P."/>
            <person name="Mikami K."/>
            <person name="Miyazaki S."/>
            <person name="Morinaga S."/>
            <person name="Murata T."/>
            <person name="Mueller-Roeber B."/>
            <person name="Nelson D.R."/>
            <person name="Obara M."/>
            <person name="Oguri Y."/>
            <person name="Olmstead R.G."/>
            <person name="Onodera N."/>
            <person name="Petersen B.L."/>
            <person name="Pils B."/>
            <person name="Prigge M."/>
            <person name="Rensing S.A."/>
            <person name="Riano-Pachon D.M."/>
            <person name="Roberts A.W."/>
            <person name="Sato Y."/>
            <person name="Scheller H.V."/>
            <person name="Schulz B."/>
            <person name="Schulz C."/>
            <person name="Shakirov E.V."/>
            <person name="Shibagaki N."/>
            <person name="Shinohara N."/>
            <person name="Shippen D.E."/>
            <person name="Soerensen I."/>
            <person name="Sotooka R."/>
            <person name="Sugimoto N."/>
            <person name="Sugita M."/>
            <person name="Sumikawa N."/>
            <person name="Tanurdzic M."/>
            <person name="Theissen G."/>
            <person name="Ulvskov P."/>
            <person name="Wakazuki S."/>
            <person name="Weng J.K."/>
            <person name="Willats W.W."/>
            <person name="Wipf D."/>
            <person name="Wolf P.G."/>
            <person name="Yang L."/>
            <person name="Zimmer A.D."/>
            <person name="Zhu Q."/>
            <person name="Mitros T."/>
            <person name="Hellsten U."/>
            <person name="Loque D."/>
            <person name="Otillar R."/>
            <person name="Salamov A."/>
            <person name="Schmutz J."/>
            <person name="Shapiro H."/>
            <person name="Lindquist E."/>
            <person name="Lucas S."/>
            <person name="Rokhsar D."/>
            <person name="Grigoriev I.V."/>
        </authorList>
    </citation>
    <scope>NUCLEOTIDE SEQUENCE [LARGE SCALE GENOMIC DNA]</scope>
</reference>
<feature type="region of interest" description="Disordered" evidence="1">
    <location>
        <begin position="131"/>
        <end position="247"/>
    </location>
</feature>
<keyword evidence="3" id="KW-1185">Reference proteome</keyword>
<evidence type="ECO:0000313" key="3">
    <source>
        <dbReference type="Proteomes" id="UP000001514"/>
    </source>
</evidence>
<proteinExistence type="predicted"/>
<dbReference type="Gramene" id="EFJ36572">
    <property type="protein sequence ID" value="EFJ36572"/>
    <property type="gene ID" value="SELMODRAFT_404700"/>
</dbReference>
<dbReference type="Proteomes" id="UP000001514">
    <property type="component" value="Unassembled WGS sequence"/>
</dbReference>
<dbReference type="EMBL" id="GL377567">
    <property type="protein sequence ID" value="EFJ36572.1"/>
    <property type="molecule type" value="Genomic_DNA"/>
</dbReference>
<feature type="compositionally biased region" description="Basic and acidic residues" evidence="1">
    <location>
        <begin position="136"/>
        <end position="150"/>
    </location>
</feature>
<organism evidence="3">
    <name type="scientific">Selaginella moellendorffii</name>
    <name type="common">Spikemoss</name>
    <dbReference type="NCBI Taxonomy" id="88036"/>
    <lineage>
        <taxon>Eukaryota</taxon>
        <taxon>Viridiplantae</taxon>
        <taxon>Streptophyta</taxon>
        <taxon>Embryophyta</taxon>
        <taxon>Tracheophyta</taxon>
        <taxon>Lycopodiopsida</taxon>
        <taxon>Selaginellales</taxon>
        <taxon>Selaginellaceae</taxon>
        <taxon>Selaginella</taxon>
    </lineage>
</organism>
<feature type="compositionally biased region" description="Low complexity" evidence="1">
    <location>
        <begin position="182"/>
        <end position="191"/>
    </location>
</feature>
<evidence type="ECO:0000256" key="1">
    <source>
        <dbReference type="SAM" id="MobiDB-lite"/>
    </source>
</evidence>
<feature type="compositionally biased region" description="Basic residues" evidence="1">
    <location>
        <begin position="595"/>
        <end position="608"/>
    </location>
</feature>
<feature type="region of interest" description="Disordered" evidence="1">
    <location>
        <begin position="21"/>
        <end position="42"/>
    </location>
</feature>
<dbReference type="HOGENOM" id="CLU_382823_0_0_1"/>
<evidence type="ECO:0000313" key="2">
    <source>
        <dbReference type="EMBL" id="EFJ36572.1"/>
    </source>
</evidence>
<gene>
    <name evidence="2" type="ORF">SELMODRAFT_404700</name>
</gene>
<name>D8QW48_SELML</name>